<dbReference type="InterPro" id="IPR010977">
    <property type="entry name" value="Aromatic_deC"/>
</dbReference>
<dbReference type="Gene3D" id="3.40.640.10">
    <property type="entry name" value="Type I PLP-dependent aspartate aminotransferase-like (Major domain)"/>
    <property type="match status" value="1"/>
</dbReference>
<evidence type="ECO:0000313" key="10">
    <source>
        <dbReference type="Proteomes" id="UP000182658"/>
    </source>
</evidence>
<dbReference type="STRING" id="1408157.A0A1J7K0C8"/>
<keyword evidence="10" id="KW-1185">Reference proteome</keyword>
<keyword evidence="9" id="KW-0808">Transferase</keyword>
<dbReference type="Pfam" id="PF00282">
    <property type="entry name" value="Pyridoxal_deC"/>
    <property type="match status" value="1"/>
</dbReference>
<feature type="modified residue" description="N6-(pyridoxal phosphate)lysine" evidence="6">
    <location>
        <position position="205"/>
    </location>
</feature>
<dbReference type="PROSITE" id="PS00392">
    <property type="entry name" value="DDC_GAD_HDC_YDC"/>
    <property type="match status" value="1"/>
</dbReference>
<evidence type="ECO:0000256" key="2">
    <source>
        <dbReference type="ARBA" id="ARBA00009533"/>
    </source>
</evidence>
<dbReference type="GO" id="GO:0019752">
    <property type="term" value="P:carboxylic acid metabolic process"/>
    <property type="evidence" value="ECO:0007669"/>
    <property type="project" value="InterPro"/>
</dbReference>
<gene>
    <name evidence="9" type="ORF">CONLIGDRAFT_711455</name>
</gene>
<feature type="compositionally biased region" description="Low complexity" evidence="8">
    <location>
        <begin position="38"/>
        <end position="51"/>
    </location>
</feature>
<evidence type="ECO:0000256" key="7">
    <source>
        <dbReference type="RuleBase" id="RU000382"/>
    </source>
</evidence>
<evidence type="ECO:0000256" key="5">
    <source>
        <dbReference type="ARBA" id="ARBA00023239"/>
    </source>
</evidence>
<comment type="similarity">
    <text evidence="2 7">Belongs to the group II decarboxylase family.</text>
</comment>
<reference evidence="9 10" key="1">
    <citation type="submission" date="2016-10" db="EMBL/GenBank/DDBJ databases">
        <title>Draft genome sequence of Coniochaeta ligniaria NRRL30616, a lignocellulolytic fungus for bioabatement of inhibitors in plant biomass hydrolysates.</title>
        <authorList>
            <consortium name="DOE Joint Genome Institute"/>
            <person name="Jimenez D.J."/>
            <person name="Hector R.E."/>
            <person name="Riley R."/>
            <person name="Sun H."/>
            <person name="Grigoriev I.V."/>
            <person name="Van Elsas J.D."/>
            <person name="Nichols N.N."/>
        </authorList>
    </citation>
    <scope>NUCLEOTIDE SEQUENCE [LARGE SCALE GENOMIC DNA]</scope>
    <source>
        <strain evidence="9 10">NRRL 30616</strain>
    </source>
</reference>
<dbReference type="InParanoid" id="A0A1J7K0C8"/>
<dbReference type="PANTHER" id="PTHR11999:SF70">
    <property type="entry name" value="MIP05841P"/>
    <property type="match status" value="1"/>
</dbReference>
<dbReference type="Proteomes" id="UP000182658">
    <property type="component" value="Unassembled WGS sequence"/>
</dbReference>
<evidence type="ECO:0000256" key="4">
    <source>
        <dbReference type="ARBA" id="ARBA00022898"/>
    </source>
</evidence>
<protein>
    <submittedName>
        <fullName evidence="9">PLP-dependent transferase</fullName>
    </submittedName>
</protein>
<sequence length="357" mass="38420">MTDRPLHISGDELRQLTTTAAELATTYWSSLGERPVFPSTSGPQTTSTQSPNTRVPRSAANLMGLAMAREAKLPANDDGVVTGGVVYASQEVHMSIHKAVALLGLGQRNLRLIPTDAEFRMRPDLLQEAIAADRRAGLKPMAVVASAGTVSTGSIDPLEGIAAVARAEDLWLHVDGTYGGAAALAVPERFRGLALADSMSLDAHKFLYQPIDCGCLLFKDAHFAGKAFANSGDYVQVFSQDAVESFAFFDESMELSRRFPILMDLAHAQALAAAIQKEPDLELLAPIPLSAVCFRHRSKNNQEILARVIRRGRVFISNATIRGHFALRACFVNHLTIDADVEAVVSEVLAAANEVDA</sequence>
<name>A0A1J7K0C8_9PEZI</name>
<dbReference type="InterPro" id="IPR002129">
    <property type="entry name" value="PyrdxlP-dep_de-COase"/>
</dbReference>
<evidence type="ECO:0000256" key="8">
    <source>
        <dbReference type="SAM" id="MobiDB-lite"/>
    </source>
</evidence>
<dbReference type="EMBL" id="KV875094">
    <property type="protein sequence ID" value="OIW33570.1"/>
    <property type="molecule type" value="Genomic_DNA"/>
</dbReference>
<evidence type="ECO:0000313" key="9">
    <source>
        <dbReference type="EMBL" id="OIW33570.1"/>
    </source>
</evidence>
<organism evidence="9 10">
    <name type="scientific">Coniochaeta ligniaria NRRL 30616</name>
    <dbReference type="NCBI Taxonomy" id="1408157"/>
    <lineage>
        <taxon>Eukaryota</taxon>
        <taxon>Fungi</taxon>
        <taxon>Dikarya</taxon>
        <taxon>Ascomycota</taxon>
        <taxon>Pezizomycotina</taxon>
        <taxon>Sordariomycetes</taxon>
        <taxon>Sordariomycetidae</taxon>
        <taxon>Coniochaetales</taxon>
        <taxon>Coniochaetaceae</taxon>
        <taxon>Coniochaeta</taxon>
    </lineage>
</organism>
<dbReference type="InterPro" id="IPR021115">
    <property type="entry name" value="Pyridoxal-P_BS"/>
</dbReference>
<comment type="cofactor">
    <cofactor evidence="1 6 7">
        <name>pyridoxal 5'-phosphate</name>
        <dbReference type="ChEBI" id="CHEBI:597326"/>
    </cofactor>
</comment>
<dbReference type="AlphaFoldDB" id="A0A1J7K0C8"/>
<dbReference type="InterPro" id="IPR015424">
    <property type="entry name" value="PyrdxlP-dep_Trfase"/>
</dbReference>
<evidence type="ECO:0000256" key="1">
    <source>
        <dbReference type="ARBA" id="ARBA00001933"/>
    </source>
</evidence>
<dbReference type="SUPFAM" id="SSF53383">
    <property type="entry name" value="PLP-dependent transferases"/>
    <property type="match status" value="1"/>
</dbReference>
<dbReference type="Gene3D" id="3.90.1150.170">
    <property type="match status" value="1"/>
</dbReference>
<accession>A0A1J7K0C8</accession>
<dbReference type="GO" id="GO:0030170">
    <property type="term" value="F:pyridoxal phosphate binding"/>
    <property type="evidence" value="ECO:0007669"/>
    <property type="project" value="InterPro"/>
</dbReference>
<dbReference type="GO" id="GO:0016740">
    <property type="term" value="F:transferase activity"/>
    <property type="evidence" value="ECO:0007669"/>
    <property type="project" value="UniProtKB-KW"/>
</dbReference>
<evidence type="ECO:0000256" key="3">
    <source>
        <dbReference type="ARBA" id="ARBA00022793"/>
    </source>
</evidence>
<dbReference type="InterPro" id="IPR015421">
    <property type="entry name" value="PyrdxlP-dep_Trfase_major"/>
</dbReference>
<proteinExistence type="inferred from homology"/>
<keyword evidence="4 6" id="KW-0663">Pyridoxal phosphate</keyword>
<dbReference type="GO" id="GO:0016831">
    <property type="term" value="F:carboxy-lyase activity"/>
    <property type="evidence" value="ECO:0007669"/>
    <property type="project" value="UniProtKB-KW"/>
</dbReference>
<keyword evidence="3" id="KW-0210">Decarboxylase</keyword>
<feature type="region of interest" description="Disordered" evidence="8">
    <location>
        <begin position="34"/>
        <end position="56"/>
    </location>
</feature>
<dbReference type="OrthoDB" id="2161780at2759"/>
<keyword evidence="5 7" id="KW-0456">Lyase</keyword>
<dbReference type="PANTHER" id="PTHR11999">
    <property type="entry name" value="GROUP II PYRIDOXAL-5-PHOSPHATE DECARBOXYLASE"/>
    <property type="match status" value="1"/>
</dbReference>
<evidence type="ECO:0000256" key="6">
    <source>
        <dbReference type="PIRSR" id="PIRSR602129-50"/>
    </source>
</evidence>